<keyword evidence="2" id="KW-0472">Membrane</keyword>
<sequence length="466" mass="51358">MLLNRHDRHGSGLLRSSQSGASGSDMDAVSVMPTAAVALAHTTTSTMAVNSDISDTTITPAAREDATPEEIVSQETPKATGWVTKARRVFLVIGVLYIGAVLLLCIPYFQAHVVYLHAVKIPLFAKYDLPEKYGLAPNKTLNFRIPTSDGESIGAWFILSDHYYHKLPAIPSMESLPAKHIPVAVQKHPTILFFHGNAATRAFTARVQHYKSFTSRFGANVLAIDYRGFADSTGTPTEAGVIRDARAAWDWLARKGVDGDDVLIVGHSLGTGISAGLAKELQRDGIAYKGLTLLSPFSSIQDVLQTYHILGFFPLMKPLAMIPWATNIISWALVHKFDTLKAVPTIDGPVLLAHAEDDWDIPHTHSDVLFNAFLDDVLPEVKLPESVFRATTEERDALSSSLERRRIIREKLVDHIDMGGFGYIDSFYDEAKRRNVTLVKTKYGGHDYEGVQEGVQDAMGRLFDLF</sequence>
<gene>
    <name evidence="4" type="ORF">NP233_g544</name>
</gene>
<feature type="transmembrane region" description="Helical" evidence="2">
    <location>
        <begin position="89"/>
        <end position="109"/>
    </location>
</feature>
<dbReference type="Pfam" id="PF00561">
    <property type="entry name" value="Abhydrolase_1"/>
    <property type="match status" value="1"/>
</dbReference>
<evidence type="ECO:0000256" key="2">
    <source>
        <dbReference type="SAM" id="Phobius"/>
    </source>
</evidence>
<feature type="domain" description="AB hydrolase-1" evidence="3">
    <location>
        <begin position="189"/>
        <end position="296"/>
    </location>
</feature>
<dbReference type="GO" id="GO:0004622">
    <property type="term" value="F:phosphatidylcholine lysophospholipase activity"/>
    <property type="evidence" value="ECO:0007669"/>
    <property type="project" value="TreeGrafter"/>
</dbReference>
<evidence type="ECO:0000256" key="1">
    <source>
        <dbReference type="SAM" id="MobiDB-lite"/>
    </source>
</evidence>
<dbReference type="EMBL" id="JANIEX010000015">
    <property type="protein sequence ID" value="KAJ3576297.1"/>
    <property type="molecule type" value="Genomic_DNA"/>
</dbReference>
<evidence type="ECO:0000313" key="5">
    <source>
        <dbReference type="Proteomes" id="UP001213000"/>
    </source>
</evidence>
<comment type="caution">
    <text evidence="4">The sequence shown here is derived from an EMBL/GenBank/DDBJ whole genome shotgun (WGS) entry which is preliminary data.</text>
</comment>
<protein>
    <recommendedName>
        <fullName evidence="3">AB hydrolase-1 domain-containing protein</fullName>
    </recommendedName>
</protein>
<dbReference type="PANTHER" id="PTHR12277:SF194">
    <property type="entry name" value="FI04476P"/>
    <property type="match status" value="1"/>
</dbReference>
<dbReference type="SUPFAM" id="SSF53474">
    <property type="entry name" value="alpha/beta-Hydrolases"/>
    <property type="match status" value="1"/>
</dbReference>
<organism evidence="4 5">
    <name type="scientific">Leucocoprinus birnbaumii</name>
    <dbReference type="NCBI Taxonomy" id="56174"/>
    <lineage>
        <taxon>Eukaryota</taxon>
        <taxon>Fungi</taxon>
        <taxon>Dikarya</taxon>
        <taxon>Basidiomycota</taxon>
        <taxon>Agaricomycotina</taxon>
        <taxon>Agaricomycetes</taxon>
        <taxon>Agaricomycetidae</taxon>
        <taxon>Agaricales</taxon>
        <taxon>Agaricineae</taxon>
        <taxon>Agaricaceae</taxon>
        <taxon>Leucocoprinus</taxon>
    </lineage>
</organism>
<dbReference type="InterPro" id="IPR000073">
    <property type="entry name" value="AB_hydrolase_1"/>
</dbReference>
<name>A0AAD5Z073_9AGAR</name>
<dbReference type="InterPro" id="IPR029058">
    <property type="entry name" value="AB_hydrolase_fold"/>
</dbReference>
<dbReference type="Proteomes" id="UP001213000">
    <property type="component" value="Unassembled WGS sequence"/>
</dbReference>
<keyword evidence="2" id="KW-1133">Transmembrane helix</keyword>
<evidence type="ECO:0000259" key="3">
    <source>
        <dbReference type="Pfam" id="PF00561"/>
    </source>
</evidence>
<proteinExistence type="predicted"/>
<dbReference type="GO" id="GO:0047372">
    <property type="term" value="F:monoacylglycerol lipase activity"/>
    <property type="evidence" value="ECO:0007669"/>
    <property type="project" value="TreeGrafter"/>
</dbReference>
<accession>A0AAD5Z073</accession>
<keyword evidence="2" id="KW-0812">Transmembrane</keyword>
<dbReference type="GO" id="GO:0052651">
    <property type="term" value="P:monoacylglycerol catabolic process"/>
    <property type="evidence" value="ECO:0007669"/>
    <property type="project" value="TreeGrafter"/>
</dbReference>
<keyword evidence="5" id="KW-1185">Reference proteome</keyword>
<dbReference type="PANTHER" id="PTHR12277">
    <property type="entry name" value="ALPHA/BETA HYDROLASE DOMAIN-CONTAINING PROTEIN"/>
    <property type="match status" value="1"/>
</dbReference>
<dbReference type="GO" id="GO:0006660">
    <property type="term" value="P:phosphatidylserine catabolic process"/>
    <property type="evidence" value="ECO:0007669"/>
    <property type="project" value="TreeGrafter"/>
</dbReference>
<dbReference type="AlphaFoldDB" id="A0AAD5Z073"/>
<evidence type="ECO:0000313" key="4">
    <source>
        <dbReference type="EMBL" id="KAJ3576297.1"/>
    </source>
</evidence>
<feature type="region of interest" description="Disordered" evidence="1">
    <location>
        <begin position="1"/>
        <end position="26"/>
    </location>
</feature>
<dbReference type="GO" id="GO:0005789">
    <property type="term" value="C:endoplasmic reticulum membrane"/>
    <property type="evidence" value="ECO:0007669"/>
    <property type="project" value="TreeGrafter"/>
</dbReference>
<dbReference type="Gene3D" id="3.40.50.1820">
    <property type="entry name" value="alpha/beta hydrolase"/>
    <property type="match status" value="1"/>
</dbReference>
<reference evidence="4" key="1">
    <citation type="submission" date="2022-07" db="EMBL/GenBank/DDBJ databases">
        <title>Genome Sequence of Leucocoprinus birnbaumii.</title>
        <authorList>
            <person name="Buettner E."/>
        </authorList>
    </citation>
    <scope>NUCLEOTIDE SEQUENCE</scope>
    <source>
        <strain evidence="4">VT141</strain>
    </source>
</reference>